<dbReference type="EMBL" id="CAKLDM010000001">
    <property type="protein sequence ID" value="CAH0536542.1"/>
    <property type="molecule type" value="Genomic_DNA"/>
</dbReference>
<evidence type="ECO:0000313" key="2">
    <source>
        <dbReference type="Proteomes" id="UP000838748"/>
    </source>
</evidence>
<sequence length="41" mass="4969">MNINNIKDNMSDKVWGLIILNVMFQLRMNRREACIYLANRR</sequence>
<protein>
    <submittedName>
        <fullName evidence="1">Uncharacterized protein</fullName>
    </submittedName>
</protein>
<organism evidence="1 2">
    <name type="scientific">Vibrio marisflavi CECT 7928</name>
    <dbReference type="NCBI Taxonomy" id="634439"/>
    <lineage>
        <taxon>Bacteria</taxon>
        <taxon>Pseudomonadati</taxon>
        <taxon>Pseudomonadota</taxon>
        <taxon>Gammaproteobacteria</taxon>
        <taxon>Vibrionales</taxon>
        <taxon>Vibrionaceae</taxon>
        <taxon>Vibrio</taxon>
    </lineage>
</organism>
<proteinExistence type="predicted"/>
<gene>
    <name evidence="1" type="ORF">VMF7928_00495</name>
</gene>
<reference evidence="1" key="1">
    <citation type="submission" date="2021-11" db="EMBL/GenBank/DDBJ databases">
        <authorList>
            <person name="Rodrigo-Torres L."/>
            <person name="Arahal R. D."/>
            <person name="Lucena T."/>
        </authorList>
    </citation>
    <scope>NUCLEOTIDE SEQUENCE</scope>
    <source>
        <strain evidence="1">CECT 7928</strain>
    </source>
</reference>
<evidence type="ECO:0000313" key="1">
    <source>
        <dbReference type="EMBL" id="CAH0536542.1"/>
    </source>
</evidence>
<accession>A0ABN8DZR8</accession>
<name>A0ABN8DZR8_9VIBR</name>
<keyword evidence="2" id="KW-1185">Reference proteome</keyword>
<dbReference type="Proteomes" id="UP000838748">
    <property type="component" value="Unassembled WGS sequence"/>
</dbReference>
<comment type="caution">
    <text evidence="1">The sequence shown here is derived from an EMBL/GenBank/DDBJ whole genome shotgun (WGS) entry which is preliminary data.</text>
</comment>